<evidence type="ECO:0000256" key="1">
    <source>
        <dbReference type="SAM" id="MobiDB-lite"/>
    </source>
</evidence>
<feature type="compositionally biased region" description="Basic residues" evidence="1">
    <location>
        <begin position="67"/>
        <end position="78"/>
    </location>
</feature>
<accession>A0A450TNC9</accession>
<sequence length="89" mass="10301">MKLEFEWDNGKAERNIEKHGVSFDEARSIFNDPEFITVVDAEHSMDEECYISIGLSGNVKTTAPRPHGSRRKNPHHQRPQGNEKRREVL</sequence>
<dbReference type="AlphaFoldDB" id="A0A450TNC9"/>
<gene>
    <name evidence="2" type="ORF">BECKFW1821C_GA0114237_101840</name>
</gene>
<protein>
    <submittedName>
        <fullName evidence="2">Ribonuclease toxin, BrnT, of type II toxin-antitoxin system</fullName>
    </submittedName>
</protein>
<evidence type="ECO:0000313" key="2">
    <source>
        <dbReference type="EMBL" id="VFJ69299.1"/>
    </source>
</evidence>
<reference evidence="2" key="1">
    <citation type="submission" date="2019-02" db="EMBL/GenBank/DDBJ databases">
        <authorList>
            <person name="Gruber-Vodicka R. H."/>
            <person name="Seah K. B. B."/>
        </authorList>
    </citation>
    <scope>NUCLEOTIDE SEQUENCE</scope>
    <source>
        <strain evidence="2">BECK_BZ131</strain>
    </source>
</reference>
<dbReference type="Pfam" id="PF04365">
    <property type="entry name" value="BrnT_toxin"/>
    <property type="match status" value="1"/>
</dbReference>
<proteinExistence type="predicted"/>
<dbReference type="InterPro" id="IPR038573">
    <property type="entry name" value="BrnT_sf"/>
</dbReference>
<dbReference type="Gene3D" id="3.10.450.530">
    <property type="entry name" value="Ribonuclease toxin, BrnT, of type II toxin-antitoxin system"/>
    <property type="match status" value="1"/>
</dbReference>
<name>A0A450TNC9_9GAMM</name>
<feature type="region of interest" description="Disordered" evidence="1">
    <location>
        <begin position="57"/>
        <end position="89"/>
    </location>
</feature>
<dbReference type="InterPro" id="IPR007460">
    <property type="entry name" value="BrnT_toxin"/>
</dbReference>
<organism evidence="2">
    <name type="scientific">Candidatus Kentrum sp. FW</name>
    <dbReference type="NCBI Taxonomy" id="2126338"/>
    <lineage>
        <taxon>Bacteria</taxon>
        <taxon>Pseudomonadati</taxon>
        <taxon>Pseudomonadota</taxon>
        <taxon>Gammaproteobacteria</taxon>
        <taxon>Candidatus Kentrum</taxon>
    </lineage>
</organism>
<dbReference type="EMBL" id="CAADFE010000018">
    <property type="protein sequence ID" value="VFJ69299.1"/>
    <property type="molecule type" value="Genomic_DNA"/>
</dbReference>